<evidence type="ECO:0000256" key="1">
    <source>
        <dbReference type="ARBA" id="ARBA00002204"/>
    </source>
</evidence>
<feature type="binding site" evidence="9">
    <location>
        <position position="177"/>
    </location>
    <ligand>
        <name>Zn(2+)</name>
        <dbReference type="ChEBI" id="CHEBI:29105"/>
        <label>1</label>
    </ligand>
</feature>
<comment type="caution">
    <text evidence="10">The sequence shown here is derived from an EMBL/GenBank/DDBJ whole genome shotgun (WGS) entry which is preliminary data.</text>
</comment>
<feature type="binding site" evidence="9">
    <location>
        <position position="58"/>
    </location>
    <ligand>
        <name>Zn(2+)</name>
        <dbReference type="ChEBI" id="CHEBI:29105"/>
        <label>1</label>
    </ligand>
</feature>
<keyword evidence="5 9" id="KW-0862">Zinc</keyword>
<dbReference type="GO" id="GO:0019441">
    <property type="term" value="P:L-tryptophan catabolic process to kynurenine"/>
    <property type="evidence" value="ECO:0007669"/>
    <property type="project" value="UniProtKB-UniRule"/>
</dbReference>
<dbReference type="Gene3D" id="3.50.30.50">
    <property type="entry name" value="Putative cyclase"/>
    <property type="match status" value="1"/>
</dbReference>
<feature type="active site" description="Proton donor/acceptor" evidence="9">
    <location>
        <position position="64"/>
    </location>
</feature>
<protein>
    <recommendedName>
        <fullName evidence="9">Kynurenine formamidase</fullName>
        <shortName evidence="9">KFA</shortName>
        <shortName evidence="9">KFase</shortName>
        <ecNumber evidence="9">3.5.1.9</ecNumber>
    </recommendedName>
    <alternativeName>
        <fullName evidence="9">Arylformamidase</fullName>
    </alternativeName>
    <alternativeName>
        <fullName evidence="9">N-formylkynurenine formamidase</fullName>
        <shortName evidence="9">FKF</shortName>
    </alternativeName>
</protein>
<dbReference type="InterPro" id="IPR007325">
    <property type="entry name" value="KFase/CYL"/>
</dbReference>
<evidence type="ECO:0000256" key="7">
    <source>
        <dbReference type="ARBA" id="ARBA00048496"/>
    </source>
</evidence>
<comment type="catalytic activity">
    <reaction evidence="7 9">
        <text>N-formyl-L-kynurenine + H2O = L-kynurenine + formate + H(+)</text>
        <dbReference type="Rhea" id="RHEA:13009"/>
        <dbReference type="ChEBI" id="CHEBI:15377"/>
        <dbReference type="ChEBI" id="CHEBI:15378"/>
        <dbReference type="ChEBI" id="CHEBI:15740"/>
        <dbReference type="ChEBI" id="CHEBI:57959"/>
        <dbReference type="ChEBI" id="CHEBI:58629"/>
        <dbReference type="EC" id="3.5.1.9"/>
    </reaction>
</comment>
<dbReference type="PANTHER" id="PTHR31118">
    <property type="entry name" value="CYCLASE-LIKE PROTEIN 2"/>
    <property type="match status" value="1"/>
</dbReference>
<dbReference type="GO" id="GO:0008270">
    <property type="term" value="F:zinc ion binding"/>
    <property type="evidence" value="ECO:0007669"/>
    <property type="project" value="UniProtKB-UniRule"/>
</dbReference>
<feature type="binding site" evidence="9">
    <location>
        <position position="60"/>
    </location>
    <ligand>
        <name>Zn(2+)</name>
        <dbReference type="ChEBI" id="CHEBI:29105"/>
        <label>2</label>
    </ligand>
</feature>
<evidence type="ECO:0000256" key="5">
    <source>
        <dbReference type="ARBA" id="ARBA00022833"/>
    </source>
</evidence>
<comment type="subunit">
    <text evidence="2 9">Homodimer.</text>
</comment>
<feature type="binding site" evidence="9">
    <location>
        <position position="54"/>
    </location>
    <ligand>
        <name>Zn(2+)</name>
        <dbReference type="ChEBI" id="CHEBI:29105"/>
        <label>1</label>
    </ligand>
</feature>
<dbReference type="GO" id="GO:0004061">
    <property type="term" value="F:arylformamidase activity"/>
    <property type="evidence" value="ECO:0007669"/>
    <property type="project" value="UniProtKB-UniRule"/>
</dbReference>
<comment type="function">
    <text evidence="1 9">Catalyzes the hydrolysis of N-formyl-L-kynurenine to L-kynurenine, the second step in the kynurenine pathway of tryptophan degradation.</text>
</comment>
<evidence type="ECO:0000256" key="6">
    <source>
        <dbReference type="ARBA" id="ARBA00023079"/>
    </source>
</evidence>
<dbReference type="GO" id="GO:0004328">
    <property type="term" value="F:formamidase activity"/>
    <property type="evidence" value="ECO:0007669"/>
    <property type="project" value="InterPro"/>
</dbReference>
<gene>
    <name evidence="9 10" type="primary">kynB</name>
    <name evidence="10" type="ORF">CHH72_13065</name>
</gene>
<keyword evidence="4 9" id="KW-0378">Hydrolase</keyword>
<dbReference type="EMBL" id="NPCC01000015">
    <property type="protein sequence ID" value="PAE88565.1"/>
    <property type="molecule type" value="Genomic_DNA"/>
</dbReference>
<comment type="similarity">
    <text evidence="9">Belongs to the Cyclase 1 superfamily. KynB family.</text>
</comment>
<name>A0A268NZT7_SHOCL</name>
<dbReference type="FunFam" id="3.50.30.50:FF:000001">
    <property type="entry name" value="Kynurenine formamidase"/>
    <property type="match status" value="1"/>
</dbReference>
<evidence type="ECO:0000256" key="2">
    <source>
        <dbReference type="ARBA" id="ARBA00011738"/>
    </source>
</evidence>
<dbReference type="PANTHER" id="PTHR31118:SF32">
    <property type="entry name" value="KYNURENINE FORMAMIDASE"/>
    <property type="match status" value="1"/>
</dbReference>
<accession>A0A268NZT7</accession>
<reference evidence="10 11" key="1">
    <citation type="submission" date="2017-07" db="EMBL/GenBank/DDBJ databases">
        <title>Isolation and whole genome analysis of endospore-forming bacteria from heroin.</title>
        <authorList>
            <person name="Kalinowski J."/>
            <person name="Ahrens B."/>
            <person name="Al-Dilaimi A."/>
            <person name="Winkler A."/>
            <person name="Wibberg D."/>
            <person name="Schleenbecker U."/>
            <person name="Ruckert C."/>
            <person name="Wolfel R."/>
            <person name="Grass G."/>
        </authorList>
    </citation>
    <scope>NUCLEOTIDE SEQUENCE [LARGE SCALE GENOMIC DNA]</scope>
    <source>
        <strain evidence="10 11">7539</strain>
    </source>
</reference>
<evidence type="ECO:0000313" key="11">
    <source>
        <dbReference type="Proteomes" id="UP000216207"/>
    </source>
</evidence>
<dbReference type="AlphaFoldDB" id="A0A268NZT7"/>
<keyword evidence="6 9" id="KW-0823">Tryptophan catabolism</keyword>
<dbReference type="InterPro" id="IPR037175">
    <property type="entry name" value="KFase_sf"/>
</dbReference>
<evidence type="ECO:0000256" key="9">
    <source>
        <dbReference type="HAMAP-Rule" id="MF_01969"/>
    </source>
</evidence>
<dbReference type="Pfam" id="PF04199">
    <property type="entry name" value="Cyclase"/>
    <property type="match status" value="1"/>
</dbReference>
<dbReference type="Proteomes" id="UP000216207">
    <property type="component" value="Unassembled WGS sequence"/>
</dbReference>
<organism evidence="10 11">
    <name type="scientific">Shouchella clausii</name>
    <name type="common">Alkalihalobacillus clausii</name>
    <dbReference type="NCBI Taxonomy" id="79880"/>
    <lineage>
        <taxon>Bacteria</taxon>
        <taxon>Bacillati</taxon>
        <taxon>Bacillota</taxon>
        <taxon>Bacilli</taxon>
        <taxon>Bacillales</taxon>
        <taxon>Bacillaceae</taxon>
        <taxon>Shouchella</taxon>
    </lineage>
</organism>
<dbReference type="EC" id="3.5.1.9" evidence="9"/>
<dbReference type="UniPathway" id="UPA00333">
    <property type="reaction ID" value="UER00454"/>
</dbReference>
<evidence type="ECO:0000313" key="10">
    <source>
        <dbReference type="EMBL" id="PAE88565.1"/>
    </source>
</evidence>
<feature type="binding site" evidence="9">
    <location>
        <position position="60"/>
    </location>
    <ligand>
        <name>Zn(2+)</name>
        <dbReference type="ChEBI" id="CHEBI:29105"/>
        <label>1</label>
    </ligand>
</feature>
<proteinExistence type="inferred from homology"/>
<dbReference type="InterPro" id="IPR017484">
    <property type="entry name" value="Kynurenine_formamidase_bac"/>
</dbReference>
<keyword evidence="3 9" id="KW-0479">Metal-binding</keyword>
<feature type="binding site" evidence="9">
    <location>
        <position position="165"/>
    </location>
    <ligand>
        <name>Zn(2+)</name>
        <dbReference type="ChEBI" id="CHEBI:29105"/>
        <label>2</label>
    </ligand>
</feature>
<evidence type="ECO:0000256" key="8">
    <source>
        <dbReference type="ARBA" id="ARBA00060547"/>
    </source>
</evidence>
<dbReference type="NCBIfam" id="TIGR03035">
    <property type="entry name" value="trp_arylform"/>
    <property type="match status" value="1"/>
</dbReference>
<feature type="binding site" evidence="9">
    <location>
        <position position="177"/>
    </location>
    <ligand>
        <name>Zn(2+)</name>
        <dbReference type="ChEBI" id="CHEBI:29105"/>
        <label>2</label>
    </ligand>
</feature>
<dbReference type="HAMAP" id="MF_01969">
    <property type="entry name" value="KynB"/>
    <property type="match status" value="1"/>
</dbReference>
<comment type="cofactor">
    <cofactor evidence="9">
        <name>Zn(2+)</name>
        <dbReference type="ChEBI" id="CHEBI:29105"/>
    </cofactor>
    <text evidence="9">Binds 2 zinc ions per subunit.</text>
</comment>
<evidence type="ECO:0000256" key="4">
    <source>
        <dbReference type="ARBA" id="ARBA00022801"/>
    </source>
</evidence>
<sequence>MNHTNNMNRWIDVSQPLNEKLAHWPGDLPYSYQLTFSKQQTGSVNIGQMAMSVHSGTHVDAPFHFKNDGAKITDLDIHVFIGKARVVDLSKYEKIDQAALRSLHLEGVKRLLIKTAVPNQATAFPENIPYVTPDGAAYMKEKGIILIGVDVPSVDPLDSKELEGHHALADNGISILENLMLDKVKEGDYELIALPLPMEEADGSPVRAVIRAI</sequence>
<dbReference type="RefSeq" id="WP_082111874.1">
    <property type="nucleotide sequence ID" value="NZ_BOQS01000002.1"/>
</dbReference>
<comment type="pathway">
    <text evidence="8 9">Amino-acid degradation; L-tryptophan degradation via kynurenine pathway; L-kynurenine from L-tryptophan: step 2/2.</text>
</comment>
<dbReference type="SUPFAM" id="SSF102198">
    <property type="entry name" value="Putative cyclase"/>
    <property type="match status" value="1"/>
</dbReference>
<evidence type="ECO:0000256" key="3">
    <source>
        <dbReference type="ARBA" id="ARBA00022723"/>
    </source>
</evidence>
<feature type="binding site" evidence="9">
    <location>
        <position position="24"/>
    </location>
    <ligand>
        <name>substrate</name>
    </ligand>
</feature>